<dbReference type="UniPathway" id="UPA00219"/>
<dbReference type="AlphaFoldDB" id="A0A4U3L0Q1"/>
<protein>
    <recommendedName>
        <fullName evidence="6 19">UDP-N-acetylenolpyruvoylglucosamine reductase</fullName>
        <ecNumber evidence="5 19">1.3.1.98</ecNumber>
    </recommendedName>
    <alternativeName>
        <fullName evidence="17 19">UDP-N-acetylmuramate dehydrogenase</fullName>
    </alternativeName>
</protein>
<keyword evidence="16 19" id="KW-0961">Cell wall biogenesis/degradation</keyword>
<evidence type="ECO:0000256" key="14">
    <source>
        <dbReference type="ARBA" id="ARBA00023002"/>
    </source>
</evidence>
<name>A0A4U3L0Q1_9BACT</name>
<feature type="active site" evidence="19">
    <location>
        <position position="339"/>
    </location>
</feature>
<comment type="subcellular location">
    <subcellularLocation>
        <location evidence="3 19">Cytoplasm</location>
    </subcellularLocation>
</comment>
<dbReference type="GO" id="GO:0009252">
    <property type="term" value="P:peptidoglycan biosynthetic process"/>
    <property type="evidence" value="ECO:0007669"/>
    <property type="project" value="UniProtKB-UniRule"/>
</dbReference>
<dbReference type="Gene3D" id="3.90.78.10">
    <property type="entry name" value="UDP-N-acetylenolpyruvoylglucosamine reductase, C-terminal domain"/>
    <property type="match status" value="1"/>
</dbReference>
<dbReference type="Proteomes" id="UP000305848">
    <property type="component" value="Unassembled WGS sequence"/>
</dbReference>
<dbReference type="GO" id="GO:0005829">
    <property type="term" value="C:cytosol"/>
    <property type="evidence" value="ECO:0007669"/>
    <property type="project" value="TreeGrafter"/>
</dbReference>
<gene>
    <name evidence="19 21" type="primary">murB</name>
    <name evidence="21" type="ORF">FC093_13370</name>
</gene>
<evidence type="ECO:0000256" key="16">
    <source>
        <dbReference type="ARBA" id="ARBA00023316"/>
    </source>
</evidence>
<sequence length="343" mass="38391">MQLQQNVSLYPYNTFHIHATAKYFAAFTTLDELQEALDFFYKQQSTSTPQDLLVLGGGSNILFTKDIDGLVLKNEMHGIEVVDESEEFYYVQSAAGENWHQLVMYCVAHNYAGMENLSLIPGSVGASPMQNIGAYGVEIKDIFHQLQAYDLLEKTIVNFDSGECHFGYRESVFKHQYKGRFVILNVTFKLRKTPVFNIAYGAIKEELEKTGVQELSIRAISQAVINIRKSKLPDPAVIGNAGSFFKNPVIDNAHFYRLKETFPTIAGYAAGRQQTKVAAGWLIEQCGWKGYRNGDAGCYNKQALVLVNYGNATGGDIYNLSTAIIRSVQDKFGITLEREVNIL</sequence>
<dbReference type="EC" id="1.3.1.98" evidence="5 19"/>
<comment type="caution">
    <text evidence="21">The sequence shown here is derived from an EMBL/GenBank/DDBJ whole genome shotgun (WGS) entry which is preliminary data.</text>
</comment>
<comment type="pathway">
    <text evidence="4 19">Cell wall biogenesis; peptidoglycan biosynthesis.</text>
</comment>
<dbReference type="InterPro" id="IPR016167">
    <property type="entry name" value="FAD-bd_PCMH_sub1"/>
</dbReference>
<dbReference type="PANTHER" id="PTHR21071:SF4">
    <property type="entry name" value="UDP-N-ACETYLENOLPYRUVOYLGLUCOSAMINE REDUCTASE"/>
    <property type="match status" value="1"/>
</dbReference>
<evidence type="ECO:0000256" key="18">
    <source>
        <dbReference type="ARBA" id="ARBA00048914"/>
    </source>
</evidence>
<keyword evidence="15 19" id="KW-0131">Cell cycle</keyword>
<feature type="active site" evidence="19">
    <location>
        <position position="169"/>
    </location>
</feature>
<comment type="catalytic activity">
    <reaction evidence="18 19">
        <text>UDP-N-acetyl-alpha-D-muramate + NADP(+) = UDP-N-acetyl-3-O-(1-carboxyvinyl)-alpha-D-glucosamine + NADPH + H(+)</text>
        <dbReference type="Rhea" id="RHEA:12248"/>
        <dbReference type="ChEBI" id="CHEBI:15378"/>
        <dbReference type="ChEBI" id="CHEBI:57783"/>
        <dbReference type="ChEBI" id="CHEBI:58349"/>
        <dbReference type="ChEBI" id="CHEBI:68483"/>
        <dbReference type="ChEBI" id="CHEBI:70757"/>
        <dbReference type="EC" id="1.3.1.98"/>
    </reaction>
</comment>
<keyword evidence="12 19" id="KW-0133">Cell shape</keyword>
<evidence type="ECO:0000256" key="5">
    <source>
        <dbReference type="ARBA" id="ARBA00012518"/>
    </source>
</evidence>
<dbReference type="NCBIfam" id="NF010478">
    <property type="entry name" value="PRK13903.1"/>
    <property type="match status" value="1"/>
</dbReference>
<evidence type="ECO:0000256" key="17">
    <source>
        <dbReference type="ARBA" id="ARBA00031026"/>
    </source>
</evidence>
<comment type="function">
    <text evidence="2 19">Cell wall formation.</text>
</comment>
<dbReference type="RefSeq" id="WP_137262299.1">
    <property type="nucleotide sequence ID" value="NZ_SZQL01000010.1"/>
</dbReference>
<keyword evidence="13 19" id="KW-0573">Peptidoglycan synthesis</keyword>
<evidence type="ECO:0000313" key="21">
    <source>
        <dbReference type="EMBL" id="TKK67734.1"/>
    </source>
</evidence>
<accession>A0A4U3L0Q1</accession>
<dbReference type="SUPFAM" id="SSF56194">
    <property type="entry name" value="Uridine diphospho-N-Acetylenolpyruvylglucosamine reductase, MurB, C-terminal domain"/>
    <property type="match status" value="1"/>
</dbReference>
<dbReference type="InterPro" id="IPR036635">
    <property type="entry name" value="MurB_C_sf"/>
</dbReference>
<evidence type="ECO:0000256" key="3">
    <source>
        <dbReference type="ARBA" id="ARBA00004496"/>
    </source>
</evidence>
<evidence type="ECO:0000256" key="7">
    <source>
        <dbReference type="ARBA" id="ARBA00022490"/>
    </source>
</evidence>
<feature type="domain" description="FAD-binding PCMH-type" evidence="20">
    <location>
        <begin position="16"/>
        <end position="193"/>
    </location>
</feature>
<comment type="cofactor">
    <cofactor evidence="1 19">
        <name>FAD</name>
        <dbReference type="ChEBI" id="CHEBI:57692"/>
    </cofactor>
</comment>
<dbReference type="InterPro" id="IPR003170">
    <property type="entry name" value="MurB"/>
</dbReference>
<evidence type="ECO:0000313" key="22">
    <source>
        <dbReference type="Proteomes" id="UP000305848"/>
    </source>
</evidence>
<evidence type="ECO:0000256" key="4">
    <source>
        <dbReference type="ARBA" id="ARBA00004752"/>
    </source>
</evidence>
<dbReference type="NCBIfam" id="TIGR00179">
    <property type="entry name" value="murB"/>
    <property type="match status" value="1"/>
</dbReference>
<dbReference type="Pfam" id="PF01565">
    <property type="entry name" value="FAD_binding_4"/>
    <property type="match status" value="1"/>
</dbReference>
<dbReference type="Gene3D" id="3.30.465.10">
    <property type="match status" value="1"/>
</dbReference>
<dbReference type="NCBIfam" id="NF000755">
    <property type="entry name" value="PRK00046.1"/>
    <property type="match status" value="1"/>
</dbReference>
<dbReference type="GO" id="GO:0008762">
    <property type="term" value="F:UDP-N-acetylmuramate dehydrogenase activity"/>
    <property type="evidence" value="ECO:0007669"/>
    <property type="project" value="UniProtKB-UniRule"/>
</dbReference>
<evidence type="ECO:0000256" key="2">
    <source>
        <dbReference type="ARBA" id="ARBA00003921"/>
    </source>
</evidence>
<evidence type="ECO:0000256" key="1">
    <source>
        <dbReference type="ARBA" id="ARBA00001974"/>
    </source>
</evidence>
<keyword evidence="7 19" id="KW-0963">Cytoplasm</keyword>
<dbReference type="GO" id="GO:0071555">
    <property type="term" value="P:cell wall organization"/>
    <property type="evidence" value="ECO:0007669"/>
    <property type="project" value="UniProtKB-KW"/>
</dbReference>
<dbReference type="EMBL" id="SZQL01000010">
    <property type="protein sequence ID" value="TKK67734.1"/>
    <property type="molecule type" value="Genomic_DNA"/>
</dbReference>
<evidence type="ECO:0000256" key="12">
    <source>
        <dbReference type="ARBA" id="ARBA00022960"/>
    </source>
</evidence>
<dbReference type="InterPro" id="IPR016169">
    <property type="entry name" value="FAD-bd_PCMH_sub2"/>
</dbReference>
<dbReference type="InterPro" id="IPR011601">
    <property type="entry name" value="MurB_C"/>
</dbReference>
<evidence type="ECO:0000256" key="8">
    <source>
        <dbReference type="ARBA" id="ARBA00022618"/>
    </source>
</evidence>
<keyword evidence="9 19" id="KW-0285">Flavoprotein</keyword>
<dbReference type="PANTHER" id="PTHR21071">
    <property type="entry name" value="UDP-N-ACETYLENOLPYRUVOYLGLUCOSAMINE REDUCTASE"/>
    <property type="match status" value="1"/>
</dbReference>
<dbReference type="GO" id="GO:0008360">
    <property type="term" value="P:regulation of cell shape"/>
    <property type="evidence" value="ECO:0007669"/>
    <property type="project" value="UniProtKB-KW"/>
</dbReference>
<evidence type="ECO:0000256" key="10">
    <source>
        <dbReference type="ARBA" id="ARBA00022827"/>
    </source>
</evidence>
<evidence type="ECO:0000256" key="15">
    <source>
        <dbReference type="ARBA" id="ARBA00023306"/>
    </source>
</evidence>
<keyword evidence="8 19" id="KW-0132">Cell division</keyword>
<evidence type="ECO:0000256" key="13">
    <source>
        <dbReference type="ARBA" id="ARBA00022984"/>
    </source>
</evidence>
<dbReference type="InterPro" id="IPR006094">
    <property type="entry name" value="Oxid_FAD_bind_N"/>
</dbReference>
<dbReference type="HAMAP" id="MF_00037">
    <property type="entry name" value="MurB"/>
    <property type="match status" value="1"/>
</dbReference>
<keyword evidence="11 19" id="KW-0521">NADP</keyword>
<dbReference type="GO" id="GO:0071949">
    <property type="term" value="F:FAD binding"/>
    <property type="evidence" value="ECO:0007669"/>
    <property type="project" value="InterPro"/>
</dbReference>
<feature type="active site" description="Proton donor" evidence="19">
    <location>
        <position position="243"/>
    </location>
</feature>
<reference evidence="21 22" key="1">
    <citation type="submission" date="2019-05" db="EMBL/GenBank/DDBJ databases">
        <title>Panacibacter sp. strain 17mud1-8 Genome sequencing and assembly.</title>
        <authorList>
            <person name="Chhetri G."/>
        </authorList>
    </citation>
    <scope>NUCLEOTIDE SEQUENCE [LARGE SCALE GENOMIC DNA]</scope>
    <source>
        <strain evidence="21 22">17mud1-8</strain>
    </source>
</reference>
<dbReference type="Pfam" id="PF02873">
    <property type="entry name" value="MurB_C"/>
    <property type="match status" value="1"/>
</dbReference>
<evidence type="ECO:0000256" key="9">
    <source>
        <dbReference type="ARBA" id="ARBA00022630"/>
    </source>
</evidence>
<dbReference type="PROSITE" id="PS51387">
    <property type="entry name" value="FAD_PCMH"/>
    <property type="match status" value="1"/>
</dbReference>
<proteinExistence type="inferred from homology"/>
<keyword evidence="14 19" id="KW-0560">Oxidoreductase</keyword>
<dbReference type="InterPro" id="IPR016166">
    <property type="entry name" value="FAD-bd_PCMH"/>
</dbReference>
<dbReference type="SUPFAM" id="SSF56176">
    <property type="entry name" value="FAD-binding/transporter-associated domain-like"/>
    <property type="match status" value="1"/>
</dbReference>
<comment type="similarity">
    <text evidence="19">Belongs to the MurB family.</text>
</comment>
<organism evidence="21 22">
    <name type="scientific">Ilyomonas limi</name>
    <dbReference type="NCBI Taxonomy" id="2575867"/>
    <lineage>
        <taxon>Bacteria</taxon>
        <taxon>Pseudomonadati</taxon>
        <taxon>Bacteroidota</taxon>
        <taxon>Chitinophagia</taxon>
        <taxon>Chitinophagales</taxon>
        <taxon>Chitinophagaceae</taxon>
        <taxon>Ilyomonas</taxon>
    </lineage>
</organism>
<evidence type="ECO:0000259" key="20">
    <source>
        <dbReference type="PROSITE" id="PS51387"/>
    </source>
</evidence>
<dbReference type="OrthoDB" id="9804753at2"/>
<evidence type="ECO:0000256" key="6">
    <source>
        <dbReference type="ARBA" id="ARBA00015188"/>
    </source>
</evidence>
<dbReference type="Gene3D" id="3.30.43.10">
    <property type="entry name" value="Uridine Diphospho-n-acetylenolpyruvylglucosamine Reductase, domain 2"/>
    <property type="match status" value="1"/>
</dbReference>
<dbReference type="GO" id="GO:0051301">
    <property type="term" value="P:cell division"/>
    <property type="evidence" value="ECO:0007669"/>
    <property type="project" value="UniProtKB-KW"/>
</dbReference>
<keyword evidence="10 19" id="KW-0274">FAD</keyword>
<keyword evidence="22" id="KW-1185">Reference proteome</keyword>
<evidence type="ECO:0000256" key="11">
    <source>
        <dbReference type="ARBA" id="ARBA00022857"/>
    </source>
</evidence>
<dbReference type="InterPro" id="IPR036318">
    <property type="entry name" value="FAD-bd_PCMH-like_sf"/>
</dbReference>
<evidence type="ECO:0000256" key="19">
    <source>
        <dbReference type="HAMAP-Rule" id="MF_00037"/>
    </source>
</evidence>